<accession>A0ABR2D8K0</accession>
<dbReference type="Proteomes" id="UP001472677">
    <property type="component" value="Unassembled WGS sequence"/>
</dbReference>
<comment type="caution">
    <text evidence="1">The sequence shown here is derived from an EMBL/GenBank/DDBJ whole genome shotgun (WGS) entry which is preliminary data.</text>
</comment>
<name>A0ABR2D8K0_9ROSI</name>
<evidence type="ECO:0000313" key="1">
    <source>
        <dbReference type="EMBL" id="KAK8532332.1"/>
    </source>
</evidence>
<proteinExistence type="predicted"/>
<organism evidence="1 2">
    <name type="scientific">Hibiscus sabdariffa</name>
    <name type="common">roselle</name>
    <dbReference type="NCBI Taxonomy" id="183260"/>
    <lineage>
        <taxon>Eukaryota</taxon>
        <taxon>Viridiplantae</taxon>
        <taxon>Streptophyta</taxon>
        <taxon>Embryophyta</taxon>
        <taxon>Tracheophyta</taxon>
        <taxon>Spermatophyta</taxon>
        <taxon>Magnoliopsida</taxon>
        <taxon>eudicotyledons</taxon>
        <taxon>Gunneridae</taxon>
        <taxon>Pentapetalae</taxon>
        <taxon>rosids</taxon>
        <taxon>malvids</taxon>
        <taxon>Malvales</taxon>
        <taxon>Malvaceae</taxon>
        <taxon>Malvoideae</taxon>
        <taxon>Hibiscus</taxon>
    </lineage>
</organism>
<gene>
    <name evidence="1" type="ORF">V6N12_053776</name>
</gene>
<protein>
    <submittedName>
        <fullName evidence="1">Uncharacterized protein</fullName>
    </submittedName>
</protein>
<evidence type="ECO:0000313" key="2">
    <source>
        <dbReference type="Proteomes" id="UP001472677"/>
    </source>
</evidence>
<dbReference type="EMBL" id="JBBPBM010000034">
    <property type="protein sequence ID" value="KAK8532332.1"/>
    <property type="molecule type" value="Genomic_DNA"/>
</dbReference>
<sequence>MSKPDIFMDQVDEGNYFLLGGTLPQLSSSTSGSAMHQSLFTATNISAFWNHPNGDVEVSSTGNRDELRCMVEAALEPYPGDAFDCT</sequence>
<keyword evidence="2" id="KW-1185">Reference proteome</keyword>
<reference evidence="1 2" key="1">
    <citation type="journal article" date="2024" name="G3 (Bethesda)">
        <title>Genome assembly of Hibiscus sabdariffa L. provides insights into metabolisms of medicinal natural products.</title>
        <authorList>
            <person name="Kim T."/>
        </authorList>
    </citation>
    <scope>NUCLEOTIDE SEQUENCE [LARGE SCALE GENOMIC DNA]</scope>
    <source>
        <strain evidence="1">TK-2024</strain>
        <tissue evidence="1">Old leaves</tissue>
    </source>
</reference>